<dbReference type="PANTHER" id="PTHR21392:SF1">
    <property type="entry name" value="TRNA-URIDINE AMINOCARBOXYPROPYLTRANSFERASE"/>
    <property type="match status" value="1"/>
</dbReference>
<dbReference type="GO" id="GO:0008033">
    <property type="term" value="P:tRNA processing"/>
    <property type="evidence" value="ECO:0007669"/>
    <property type="project" value="UniProtKB-KW"/>
</dbReference>
<reference evidence="8 9" key="1">
    <citation type="submission" date="2019-02" db="EMBL/GenBank/DDBJ databases">
        <title>Genome sequences of Aliivibrio finisterrensis strains from farmed Atlantic salmon.</title>
        <authorList>
            <person name="Bowman J.P."/>
        </authorList>
    </citation>
    <scope>NUCLEOTIDE SEQUENCE [LARGE SCALE GENOMIC DNA]</scope>
    <source>
        <strain evidence="7 9">A21</strain>
        <strain evidence="6 8">A46</strain>
    </source>
</reference>
<evidence type="ECO:0000313" key="9">
    <source>
        <dbReference type="Proteomes" id="UP000294166"/>
    </source>
</evidence>
<evidence type="ECO:0000313" key="7">
    <source>
        <dbReference type="EMBL" id="RYU64997.1"/>
    </source>
</evidence>
<keyword evidence="4" id="KW-0819">tRNA processing</keyword>
<dbReference type="Proteomes" id="UP000294166">
    <property type="component" value="Unassembled WGS sequence"/>
</dbReference>
<keyword evidence="9" id="KW-1185">Reference proteome</keyword>
<evidence type="ECO:0000256" key="1">
    <source>
        <dbReference type="ARBA" id="ARBA00012386"/>
    </source>
</evidence>
<name>A0A4Q5KT41_9GAMM</name>
<feature type="domain" description="DTW" evidence="5">
    <location>
        <begin position="5"/>
        <end position="195"/>
    </location>
</feature>
<protein>
    <recommendedName>
        <fullName evidence="1">tRNA-uridine aminocarboxypropyltransferase</fullName>
        <ecNumber evidence="1">2.5.1.25</ecNumber>
    </recommendedName>
</protein>
<evidence type="ECO:0000256" key="4">
    <source>
        <dbReference type="ARBA" id="ARBA00022694"/>
    </source>
</evidence>
<proteinExistence type="predicted"/>
<dbReference type="GO" id="GO:0016432">
    <property type="term" value="F:tRNA-uridine aminocarboxypropyltransferase activity"/>
    <property type="evidence" value="ECO:0007669"/>
    <property type="project" value="UniProtKB-EC"/>
</dbReference>
<dbReference type="EMBL" id="SEZN01000011">
    <property type="protein sequence ID" value="RYU64997.1"/>
    <property type="molecule type" value="Genomic_DNA"/>
</dbReference>
<dbReference type="EC" id="2.5.1.25" evidence="1"/>
<keyword evidence="3" id="KW-0949">S-adenosyl-L-methionine</keyword>
<dbReference type="EMBL" id="SEZK01000018">
    <property type="protein sequence ID" value="RYU50844.1"/>
    <property type="molecule type" value="Genomic_DNA"/>
</dbReference>
<evidence type="ECO:0000259" key="5">
    <source>
        <dbReference type="SMART" id="SM01144"/>
    </source>
</evidence>
<sequence length="209" mass="23932">MTTTPYLPCSVCGFIHNCICDHQPNLESQVEFALLYHENELDKLTNTGRLLLNGLPKAKSYLWQRKVQPEALINKIHQEDIETWLLFPSDAPTLSSEYLTSRDPSKKQLFILLDATWQEAKKMVNKSPWLKALPCLELSPSEISRYHLRRNQSQGNLCTCEAGIEVLEMVKEPENAQALFKYYDQFLTVFQAERSGHSYNSNALGAPKK</sequence>
<evidence type="ECO:0000313" key="8">
    <source>
        <dbReference type="Proteomes" id="UP000294063"/>
    </source>
</evidence>
<dbReference type="RefSeq" id="WP_130048003.1">
    <property type="nucleotide sequence ID" value="NZ_SEZK01000018.1"/>
</dbReference>
<evidence type="ECO:0000256" key="3">
    <source>
        <dbReference type="ARBA" id="ARBA00022691"/>
    </source>
</evidence>
<evidence type="ECO:0000313" key="6">
    <source>
        <dbReference type="EMBL" id="RYU50844.1"/>
    </source>
</evidence>
<dbReference type="SMART" id="SM01144">
    <property type="entry name" value="DTW"/>
    <property type="match status" value="1"/>
</dbReference>
<dbReference type="PANTHER" id="PTHR21392">
    <property type="entry name" value="TRNA-URIDINE AMINOCARBOXYPROPYLTRANSFERASE 2"/>
    <property type="match status" value="1"/>
</dbReference>
<comment type="caution">
    <text evidence="6">The sequence shown here is derived from an EMBL/GenBank/DDBJ whole genome shotgun (WGS) entry which is preliminary data.</text>
</comment>
<accession>A0A4Q5KT41</accession>
<dbReference type="InterPro" id="IPR005636">
    <property type="entry name" value="DTW"/>
</dbReference>
<evidence type="ECO:0000256" key="2">
    <source>
        <dbReference type="ARBA" id="ARBA00022679"/>
    </source>
</evidence>
<dbReference type="Pfam" id="PF03942">
    <property type="entry name" value="DTW"/>
    <property type="match status" value="1"/>
</dbReference>
<keyword evidence="2" id="KW-0808">Transferase</keyword>
<organism evidence="6 8">
    <name type="scientific">Aliivibrio finisterrensis</name>
    <dbReference type="NCBI Taxonomy" id="511998"/>
    <lineage>
        <taxon>Bacteria</taxon>
        <taxon>Pseudomonadati</taxon>
        <taxon>Pseudomonadota</taxon>
        <taxon>Gammaproteobacteria</taxon>
        <taxon>Vibrionales</taxon>
        <taxon>Vibrionaceae</taxon>
        <taxon>Aliivibrio</taxon>
    </lineage>
</organism>
<dbReference type="InterPro" id="IPR039262">
    <property type="entry name" value="DTWD2/TAPT"/>
</dbReference>
<gene>
    <name evidence="7" type="ORF">ERW53_07945</name>
    <name evidence="6" type="ORF">ERW57_11610</name>
</gene>
<dbReference type="AlphaFoldDB" id="A0A4Q5KT41"/>
<dbReference type="Proteomes" id="UP000294063">
    <property type="component" value="Unassembled WGS sequence"/>
</dbReference>